<dbReference type="PROSITE" id="PS50879">
    <property type="entry name" value="RNASE_H_1"/>
    <property type="match status" value="1"/>
</dbReference>
<accession>A0ABM5PRG2</accession>
<name>A0ABM5PRG2_9CORY</name>
<feature type="domain" description="RNase H type-1" evidence="1">
    <location>
        <begin position="125"/>
        <end position="254"/>
    </location>
</feature>
<dbReference type="InterPro" id="IPR002156">
    <property type="entry name" value="RNaseH_domain"/>
</dbReference>
<dbReference type="Gene3D" id="3.30.420.10">
    <property type="entry name" value="Ribonuclease H-like superfamily/Ribonuclease H"/>
    <property type="match status" value="1"/>
</dbReference>
<keyword evidence="3" id="KW-1185">Reference proteome</keyword>
<dbReference type="EMBL" id="CP004350">
    <property type="protein sequence ID" value="AHI20550.1"/>
    <property type="molecule type" value="Genomic_DNA"/>
</dbReference>
<dbReference type="RefSeq" id="WP_025387891.1">
    <property type="nucleotide sequence ID" value="NZ_CP004350.1"/>
</dbReference>
<dbReference type="InterPro" id="IPR036397">
    <property type="entry name" value="RNaseH_sf"/>
</dbReference>
<organism evidence="2 3">
    <name type="scientific">Corynebacterium casei LMG S-19264</name>
    <dbReference type="NCBI Taxonomy" id="1285583"/>
    <lineage>
        <taxon>Bacteria</taxon>
        <taxon>Bacillati</taxon>
        <taxon>Actinomycetota</taxon>
        <taxon>Actinomycetes</taxon>
        <taxon>Mycobacteriales</taxon>
        <taxon>Corynebacteriaceae</taxon>
        <taxon>Corynebacterium</taxon>
    </lineage>
</organism>
<protein>
    <submittedName>
        <fullName evidence="2">Ribonuclease H</fullName>
    </submittedName>
</protein>
<dbReference type="SUPFAM" id="SSF53098">
    <property type="entry name" value="Ribonuclease H-like"/>
    <property type="match status" value="1"/>
</dbReference>
<sequence>MSATAVILQNRFSNDGATILSVAVDGRMVHESWNHTVSTNDARAQMIDAFLDLWNVYCEQGLVLYVSSRTVRNLLKEQQELFDGLLIRDTITGSMFRKTWDVCSASHHKQRREKRPLPSEIEKEPTPLVVVATDASKGKNSKTVGLSAVNSCGIIKTHEMELNSIFDGELSAINFALQQFGKNVKRLEVLTDSRQAIQYIQGRTSLQSTSGLVLKKTIKRLTAEGVELHFTWVRGHNGHALNDCADRAARIARRCKQLGTDNKTQLLANLRVELGKKIVGRTPESWLTPKKSNTRGLSSVA</sequence>
<dbReference type="Pfam" id="PF00075">
    <property type="entry name" value="RNase_H"/>
    <property type="match status" value="1"/>
</dbReference>
<evidence type="ECO:0000313" key="3">
    <source>
        <dbReference type="Proteomes" id="UP000019226"/>
    </source>
</evidence>
<proteinExistence type="predicted"/>
<dbReference type="InterPro" id="IPR012337">
    <property type="entry name" value="RNaseH-like_sf"/>
</dbReference>
<evidence type="ECO:0000259" key="1">
    <source>
        <dbReference type="PROSITE" id="PS50879"/>
    </source>
</evidence>
<reference evidence="3" key="1">
    <citation type="submission" date="2013-02" db="EMBL/GenBank/DDBJ databases">
        <title>The complete genome sequence of Corynebacterium casei LMG S-19264 (=DSM 44701).</title>
        <authorList>
            <person name="Ruckert C."/>
            <person name="Albersmeier A."/>
            <person name="Kalinowski J."/>
        </authorList>
    </citation>
    <scope>NUCLEOTIDE SEQUENCE [LARGE SCALE GENOMIC DNA]</scope>
    <source>
        <strain evidence="3">LMG S-19264</strain>
    </source>
</reference>
<gene>
    <name evidence="2" type="ORF">CCASEI_09975</name>
</gene>
<dbReference type="GeneID" id="82878106"/>
<dbReference type="Proteomes" id="UP000019226">
    <property type="component" value="Chromosome"/>
</dbReference>
<evidence type="ECO:0000313" key="2">
    <source>
        <dbReference type="EMBL" id="AHI20550.1"/>
    </source>
</evidence>